<dbReference type="InParanoid" id="B0DRA6"/>
<evidence type="ECO:0000313" key="4">
    <source>
        <dbReference type="Proteomes" id="UP000001194"/>
    </source>
</evidence>
<keyword evidence="2" id="KW-0472">Membrane</keyword>
<dbReference type="AlphaFoldDB" id="B0DRA6"/>
<dbReference type="HOGENOM" id="CLU_2740469_0_0_1"/>
<dbReference type="KEGG" id="lbc:LACBIDRAFT_307959"/>
<evidence type="ECO:0000256" key="1">
    <source>
        <dbReference type="SAM" id="MobiDB-lite"/>
    </source>
</evidence>
<dbReference type="RefSeq" id="XP_001886547.1">
    <property type="nucleotide sequence ID" value="XM_001886512.1"/>
</dbReference>
<dbReference type="EMBL" id="DS547128">
    <property type="protein sequence ID" value="EDR02837.1"/>
    <property type="molecule type" value="Genomic_DNA"/>
</dbReference>
<keyword evidence="4" id="KW-1185">Reference proteome</keyword>
<reference evidence="3 4" key="1">
    <citation type="journal article" date="2008" name="Nature">
        <title>The genome of Laccaria bicolor provides insights into mycorrhizal symbiosis.</title>
        <authorList>
            <person name="Martin F."/>
            <person name="Aerts A."/>
            <person name="Ahren D."/>
            <person name="Brun A."/>
            <person name="Danchin E.G.J."/>
            <person name="Duchaussoy F."/>
            <person name="Gibon J."/>
            <person name="Kohler A."/>
            <person name="Lindquist E."/>
            <person name="Pereda V."/>
            <person name="Salamov A."/>
            <person name="Shapiro H.J."/>
            <person name="Wuyts J."/>
            <person name="Blaudez D."/>
            <person name="Buee M."/>
            <person name="Brokstein P."/>
            <person name="Canbaeck B."/>
            <person name="Cohen D."/>
            <person name="Courty P.E."/>
            <person name="Coutinho P.M."/>
            <person name="Delaruelle C."/>
            <person name="Detter J.C."/>
            <person name="Deveau A."/>
            <person name="DiFazio S."/>
            <person name="Duplessis S."/>
            <person name="Fraissinet-Tachet L."/>
            <person name="Lucic E."/>
            <person name="Frey-Klett P."/>
            <person name="Fourrey C."/>
            <person name="Feussner I."/>
            <person name="Gay G."/>
            <person name="Grimwood J."/>
            <person name="Hoegger P.J."/>
            <person name="Jain P."/>
            <person name="Kilaru S."/>
            <person name="Labbe J."/>
            <person name="Lin Y.C."/>
            <person name="Legue V."/>
            <person name="Le Tacon F."/>
            <person name="Marmeisse R."/>
            <person name="Melayah D."/>
            <person name="Montanini B."/>
            <person name="Muratet M."/>
            <person name="Nehls U."/>
            <person name="Niculita-Hirzel H."/>
            <person name="Oudot-Le Secq M.P."/>
            <person name="Peter M."/>
            <person name="Quesneville H."/>
            <person name="Rajashekar B."/>
            <person name="Reich M."/>
            <person name="Rouhier N."/>
            <person name="Schmutz J."/>
            <person name="Yin T."/>
            <person name="Chalot M."/>
            <person name="Henrissat B."/>
            <person name="Kuees U."/>
            <person name="Lucas S."/>
            <person name="Van de Peer Y."/>
            <person name="Podila G.K."/>
            <person name="Polle A."/>
            <person name="Pukkila P.J."/>
            <person name="Richardson P.M."/>
            <person name="Rouze P."/>
            <person name="Sanders I.R."/>
            <person name="Stajich J.E."/>
            <person name="Tunlid A."/>
            <person name="Tuskan G."/>
            <person name="Grigoriev I.V."/>
        </authorList>
    </citation>
    <scope>NUCLEOTIDE SEQUENCE [LARGE SCALE GENOMIC DNA]</scope>
    <source>
        <strain evidence="4">S238N-H82 / ATCC MYA-4686</strain>
    </source>
</reference>
<protein>
    <submittedName>
        <fullName evidence="3">Predicted protein</fullName>
    </submittedName>
</protein>
<feature type="region of interest" description="Disordered" evidence="1">
    <location>
        <begin position="16"/>
        <end position="36"/>
    </location>
</feature>
<feature type="transmembrane region" description="Helical" evidence="2">
    <location>
        <begin position="44"/>
        <end position="61"/>
    </location>
</feature>
<dbReference type="Proteomes" id="UP000001194">
    <property type="component" value="Unassembled WGS sequence"/>
</dbReference>
<accession>B0DRA6</accession>
<evidence type="ECO:0000256" key="2">
    <source>
        <dbReference type="SAM" id="Phobius"/>
    </source>
</evidence>
<proteinExistence type="predicted"/>
<gene>
    <name evidence="3" type="ORF">LACBIDRAFT_307959</name>
</gene>
<name>B0DRA6_LACBS</name>
<keyword evidence="2" id="KW-1133">Transmembrane helix</keyword>
<evidence type="ECO:0000313" key="3">
    <source>
        <dbReference type="EMBL" id="EDR02837.1"/>
    </source>
</evidence>
<dbReference type="GeneID" id="6082099"/>
<keyword evidence="2" id="KW-0812">Transmembrane</keyword>
<sequence length="71" mass="8559">MRHNCLISDFNTNQYEPSRRQETTQDRSWGGVESRRASRRTMRTIFFFFFFFFLSQIYSPLGQSPMSDVTF</sequence>
<organism evidence="4">
    <name type="scientific">Laccaria bicolor (strain S238N-H82 / ATCC MYA-4686)</name>
    <name type="common">Bicoloured deceiver</name>
    <name type="synonym">Laccaria laccata var. bicolor</name>
    <dbReference type="NCBI Taxonomy" id="486041"/>
    <lineage>
        <taxon>Eukaryota</taxon>
        <taxon>Fungi</taxon>
        <taxon>Dikarya</taxon>
        <taxon>Basidiomycota</taxon>
        <taxon>Agaricomycotina</taxon>
        <taxon>Agaricomycetes</taxon>
        <taxon>Agaricomycetidae</taxon>
        <taxon>Agaricales</taxon>
        <taxon>Agaricineae</taxon>
        <taxon>Hydnangiaceae</taxon>
        <taxon>Laccaria</taxon>
    </lineage>
</organism>